<dbReference type="InterPro" id="IPR011053">
    <property type="entry name" value="Single_hybrid_motif"/>
</dbReference>
<dbReference type="Pfam" id="PF00364">
    <property type="entry name" value="Biotin_lipoyl"/>
    <property type="match status" value="1"/>
</dbReference>
<accession>A0A4Q7N976</accession>
<dbReference type="InterPro" id="IPR000089">
    <property type="entry name" value="Biotin_lipoyl"/>
</dbReference>
<dbReference type="InterPro" id="IPR050709">
    <property type="entry name" value="Biotin_Carboxyl_Carrier/Decarb"/>
</dbReference>
<sequence length="73" mass="7571">MARIEVQSEITGTVWKVEVSVGAAVEAEAALLIVESMKMEIPIPAPAAGTVLELRVGEGDPVEEGQVVAVIEG</sequence>
<comment type="caution">
    <text evidence="3">The sequence shown here is derived from an EMBL/GenBank/DDBJ whole genome shotgun (WGS) entry which is preliminary data.</text>
</comment>
<dbReference type="CDD" id="cd06850">
    <property type="entry name" value="biotinyl_domain"/>
    <property type="match status" value="1"/>
</dbReference>
<keyword evidence="4" id="KW-1185">Reference proteome</keyword>
<evidence type="ECO:0000313" key="3">
    <source>
        <dbReference type="EMBL" id="RZS78640.1"/>
    </source>
</evidence>
<feature type="domain" description="Lipoyl-binding" evidence="2">
    <location>
        <begin position="1"/>
        <end position="72"/>
    </location>
</feature>
<dbReference type="Gene3D" id="2.40.50.100">
    <property type="match status" value="1"/>
</dbReference>
<keyword evidence="1" id="KW-0092">Biotin</keyword>
<dbReference type="OrthoDB" id="9760256at2"/>
<dbReference type="EMBL" id="SGXC01000003">
    <property type="protein sequence ID" value="RZS78640.1"/>
    <property type="molecule type" value="Genomic_DNA"/>
</dbReference>
<evidence type="ECO:0000259" key="2">
    <source>
        <dbReference type="PROSITE" id="PS50968"/>
    </source>
</evidence>
<dbReference type="FunFam" id="2.40.50.100:FF:000003">
    <property type="entry name" value="Acetyl-CoA carboxylase biotin carboxyl carrier protein"/>
    <property type="match status" value="1"/>
</dbReference>
<dbReference type="PROSITE" id="PS50968">
    <property type="entry name" value="BIOTINYL_LIPOYL"/>
    <property type="match status" value="1"/>
</dbReference>
<organism evidence="3 4">
    <name type="scientific">Pigmentiphaga kullae</name>
    <dbReference type="NCBI Taxonomy" id="151784"/>
    <lineage>
        <taxon>Bacteria</taxon>
        <taxon>Pseudomonadati</taxon>
        <taxon>Pseudomonadota</taxon>
        <taxon>Betaproteobacteria</taxon>
        <taxon>Burkholderiales</taxon>
        <taxon>Alcaligenaceae</taxon>
        <taxon>Pigmentiphaga</taxon>
    </lineage>
</organism>
<reference evidence="3 4" key="1">
    <citation type="submission" date="2019-02" db="EMBL/GenBank/DDBJ databases">
        <title>Genomic Encyclopedia of Type Strains, Phase IV (KMG-IV): sequencing the most valuable type-strain genomes for metagenomic binning, comparative biology and taxonomic classification.</title>
        <authorList>
            <person name="Goeker M."/>
        </authorList>
    </citation>
    <scope>NUCLEOTIDE SEQUENCE [LARGE SCALE GENOMIC DNA]</scope>
    <source>
        <strain evidence="3 4">K24</strain>
    </source>
</reference>
<proteinExistence type="predicted"/>
<protein>
    <submittedName>
        <fullName evidence="3">Biotin-dependent enzyme</fullName>
    </submittedName>
</protein>
<name>A0A4Q7N976_9BURK</name>
<dbReference type="RefSeq" id="WP_130361508.1">
    <property type="nucleotide sequence ID" value="NZ_SGXC01000003.1"/>
</dbReference>
<evidence type="ECO:0000313" key="4">
    <source>
        <dbReference type="Proteomes" id="UP000292445"/>
    </source>
</evidence>
<dbReference type="Proteomes" id="UP000292445">
    <property type="component" value="Unassembled WGS sequence"/>
</dbReference>
<dbReference type="PANTHER" id="PTHR45266">
    <property type="entry name" value="OXALOACETATE DECARBOXYLASE ALPHA CHAIN"/>
    <property type="match status" value="1"/>
</dbReference>
<dbReference type="PANTHER" id="PTHR45266:SF3">
    <property type="entry name" value="OXALOACETATE DECARBOXYLASE ALPHA CHAIN"/>
    <property type="match status" value="1"/>
</dbReference>
<gene>
    <name evidence="3" type="ORF">EV675_5295</name>
</gene>
<dbReference type="SUPFAM" id="SSF51230">
    <property type="entry name" value="Single hybrid motif"/>
    <property type="match status" value="1"/>
</dbReference>
<dbReference type="AlphaFoldDB" id="A0A4Q7N976"/>
<evidence type="ECO:0000256" key="1">
    <source>
        <dbReference type="ARBA" id="ARBA00023267"/>
    </source>
</evidence>